<evidence type="ECO:0000313" key="3">
    <source>
        <dbReference type="EMBL" id="KAI3917316.1"/>
    </source>
</evidence>
<proteinExistence type="predicted"/>
<keyword evidence="1" id="KW-0732">Signal</keyword>
<dbReference type="EMBL" id="JAJJMB010008995">
    <property type="protein sequence ID" value="KAI3917316.1"/>
    <property type="molecule type" value="Genomic_DNA"/>
</dbReference>
<accession>A0AAD4SRY6</accession>
<dbReference type="InterPro" id="IPR044741">
    <property type="entry name" value="NsLTP-like"/>
</dbReference>
<evidence type="ECO:0000259" key="2">
    <source>
        <dbReference type="Pfam" id="PF14368"/>
    </source>
</evidence>
<dbReference type="Gene3D" id="1.10.110.10">
    <property type="entry name" value="Plant lipid-transfer and hydrophobic proteins"/>
    <property type="match status" value="1"/>
</dbReference>
<reference evidence="3" key="1">
    <citation type="submission" date="2022-04" db="EMBL/GenBank/DDBJ databases">
        <title>A functionally conserved STORR gene fusion in Papaver species that diverged 16.8 million years ago.</title>
        <authorList>
            <person name="Catania T."/>
        </authorList>
    </citation>
    <scope>NUCLEOTIDE SEQUENCE</scope>
    <source>
        <strain evidence="3">S-188037</strain>
    </source>
</reference>
<comment type="caution">
    <text evidence="3">The sequence shown here is derived from an EMBL/GenBank/DDBJ whole genome shotgun (WGS) entry which is preliminary data.</text>
</comment>
<feature type="signal peptide" evidence="1">
    <location>
        <begin position="1"/>
        <end position="28"/>
    </location>
</feature>
<dbReference type="PANTHER" id="PTHR33286">
    <property type="entry name" value="BIFUNCTIONAL INHIBITOR/LIPID-TRANSFER PROTEIN/SEED STORAGE 2S ALBUMIN SUPERFAMILY PROTEIN"/>
    <property type="match status" value="1"/>
</dbReference>
<feature type="chain" id="PRO_5042201609" description="Bifunctional inhibitor/plant lipid transfer protein/seed storage helical domain-containing protein" evidence="1">
    <location>
        <begin position="29"/>
        <end position="119"/>
    </location>
</feature>
<dbReference type="PANTHER" id="PTHR33286:SF1">
    <property type="entry name" value="OS01G0800600 PROTEIN"/>
    <property type="match status" value="1"/>
</dbReference>
<name>A0AAD4SRY6_9MAGN</name>
<dbReference type="CDD" id="cd04660">
    <property type="entry name" value="nsLTP_like"/>
    <property type="match status" value="1"/>
</dbReference>
<evidence type="ECO:0000256" key="1">
    <source>
        <dbReference type="SAM" id="SignalP"/>
    </source>
</evidence>
<evidence type="ECO:0000313" key="4">
    <source>
        <dbReference type="Proteomes" id="UP001202328"/>
    </source>
</evidence>
<protein>
    <recommendedName>
        <fullName evidence="2">Bifunctional inhibitor/plant lipid transfer protein/seed storage helical domain-containing protein</fullName>
    </recommendedName>
</protein>
<dbReference type="InterPro" id="IPR036312">
    <property type="entry name" value="Bifun_inhib/LTP/seed_sf"/>
</dbReference>
<sequence>MATVSNKICRSSLVLVLLVSTLTSTTIALSGRNVPGCEDETKALVDLCAKYVLKTGPIIRPAKNCCALVKEVDVNCICTYATKEVAKLISMHKVFYVAATCGRKLPHMKKCGSIRIGSG</sequence>
<dbReference type="InterPro" id="IPR016140">
    <property type="entry name" value="Bifunc_inhib/LTP/seed_store"/>
</dbReference>
<feature type="domain" description="Bifunctional inhibitor/plant lipid transfer protein/seed storage helical" evidence="2">
    <location>
        <begin position="21"/>
        <end position="111"/>
    </location>
</feature>
<keyword evidence="4" id="KW-1185">Reference proteome</keyword>
<dbReference type="AlphaFoldDB" id="A0AAD4SRY6"/>
<dbReference type="Pfam" id="PF14368">
    <property type="entry name" value="LTP_2"/>
    <property type="match status" value="1"/>
</dbReference>
<organism evidence="3 4">
    <name type="scientific">Papaver atlanticum</name>
    <dbReference type="NCBI Taxonomy" id="357466"/>
    <lineage>
        <taxon>Eukaryota</taxon>
        <taxon>Viridiplantae</taxon>
        <taxon>Streptophyta</taxon>
        <taxon>Embryophyta</taxon>
        <taxon>Tracheophyta</taxon>
        <taxon>Spermatophyta</taxon>
        <taxon>Magnoliopsida</taxon>
        <taxon>Ranunculales</taxon>
        <taxon>Papaveraceae</taxon>
        <taxon>Papaveroideae</taxon>
        <taxon>Papaver</taxon>
    </lineage>
</organism>
<gene>
    <name evidence="3" type="ORF">MKW98_027235</name>
</gene>
<dbReference type="SUPFAM" id="SSF47699">
    <property type="entry name" value="Bifunctional inhibitor/lipid-transfer protein/seed storage 2S albumin"/>
    <property type="match status" value="1"/>
</dbReference>
<dbReference type="Proteomes" id="UP001202328">
    <property type="component" value="Unassembled WGS sequence"/>
</dbReference>